<sequence>MCLPAHNVPGFVPSHNTEARPTRSVRLPQKFNVTLLGSRSSPHTLNNVLSYDNLSSAYHSYVNNASVLSEPRTYKQAIKFGCWKKAMEDEIRALEANKTWKLVKLSPDKTTIGCKWVFKTKLKADGTLERYKARLIAKGYTQQAGVDSLDTFSSVAKITTIRVLLAVAASKN</sequence>
<dbReference type="Pfam" id="PF07727">
    <property type="entry name" value="RVT_2"/>
    <property type="match status" value="1"/>
</dbReference>
<evidence type="ECO:0000256" key="1">
    <source>
        <dbReference type="SAM" id="MobiDB-lite"/>
    </source>
</evidence>
<organism evidence="3 4">
    <name type="scientific">Hibiscus trionum</name>
    <name type="common">Flower of an hour</name>
    <dbReference type="NCBI Taxonomy" id="183268"/>
    <lineage>
        <taxon>Eukaryota</taxon>
        <taxon>Viridiplantae</taxon>
        <taxon>Streptophyta</taxon>
        <taxon>Embryophyta</taxon>
        <taxon>Tracheophyta</taxon>
        <taxon>Spermatophyta</taxon>
        <taxon>Magnoliopsida</taxon>
        <taxon>eudicotyledons</taxon>
        <taxon>Gunneridae</taxon>
        <taxon>Pentapetalae</taxon>
        <taxon>rosids</taxon>
        <taxon>malvids</taxon>
        <taxon>Malvales</taxon>
        <taxon>Malvaceae</taxon>
        <taxon>Malvoideae</taxon>
        <taxon>Hibiscus</taxon>
    </lineage>
</organism>
<dbReference type="AlphaFoldDB" id="A0A9W7I8E8"/>
<dbReference type="EMBL" id="BSYR01000024">
    <property type="protein sequence ID" value="GMI90697.1"/>
    <property type="molecule type" value="Genomic_DNA"/>
</dbReference>
<evidence type="ECO:0000313" key="4">
    <source>
        <dbReference type="Proteomes" id="UP001165190"/>
    </source>
</evidence>
<dbReference type="Proteomes" id="UP001165190">
    <property type="component" value="Unassembled WGS sequence"/>
</dbReference>
<keyword evidence="3" id="KW-0418">Kinase</keyword>
<keyword evidence="3" id="KW-0808">Transferase</keyword>
<reference evidence="3" key="1">
    <citation type="submission" date="2023-05" db="EMBL/GenBank/DDBJ databases">
        <title>Genome and transcriptome analyses reveal genes involved in the formation of fine ridges on petal epidermal cells in Hibiscus trionum.</title>
        <authorList>
            <person name="Koshimizu S."/>
            <person name="Masuda S."/>
            <person name="Ishii T."/>
            <person name="Shirasu K."/>
            <person name="Hoshino A."/>
            <person name="Arita M."/>
        </authorList>
    </citation>
    <scope>NUCLEOTIDE SEQUENCE</scope>
    <source>
        <strain evidence="3">Hamamatsu line</strain>
    </source>
</reference>
<dbReference type="InterPro" id="IPR013103">
    <property type="entry name" value="RVT_2"/>
</dbReference>
<feature type="domain" description="Reverse transcriptase Ty1/copia-type" evidence="2">
    <location>
        <begin position="97"/>
        <end position="171"/>
    </location>
</feature>
<dbReference type="OrthoDB" id="411615at2759"/>
<evidence type="ECO:0000259" key="2">
    <source>
        <dbReference type="Pfam" id="PF07727"/>
    </source>
</evidence>
<keyword evidence="4" id="KW-1185">Reference proteome</keyword>
<gene>
    <name evidence="3" type="ORF">HRI_002739000</name>
</gene>
<accession>A0A9W7I8E8</accession>
<name>A0A9W7I8E8_HIBTR</name>
<proteinExistence type="predicted"/>
<protein>
    <submittedName>
        <fullName evidence="3">Cysteine-rich RLK (RECEPTOR-like protein kinase) 8</fullName>
    </submittedName>
</protein>
<dbReference type="GO" id="GO:0016301">
    <property type="term" value="F:kinase activity"/>
    <property type="evidence" value="ECO:0007669"/>
    <property type="project" value="UniProtKB-KW"/>
</dbReference>
<evidence type="ECO:0000313" key="3">
    <source>
        <dbReference type="EMBL" id="GMI90697.1"/>
    </source>
</evidence>
<feature type="region of interest" description="Disordered" evidence="1">
    <location>
        <begin position="1"/>
        <end position="22"/>
    </location>
</feature>
<comment type="caution">
    <text evidence="3">The sequence shown here is derived from an EMBL/GenBank/DDBJ whole genome shotgun (WGS) entry which is preliminary data.</text>
</comment>